<organism evidence="1 2">
    <name type="scientific">Stentor coeruleus</name>
    <dbReference type="NCBI Taxonomy" id="5963"/>
    <lineage>
        <taxon>Eukaryota</taxon>
        <taxon>Sar</taxon>
        <taxon>Alveolata</taxon>
        <taxon>Ciliophora</taxon>
        <taxon>Postciliodesmatophora</taxon>
        <taxon>Heterotrichea</taxon>
        <taxon>Heterotrichida</taxon>
        <taxon>Stentoridae</taxon>
        <taxon>Stentor</taxon>
    </lineage>
</organism>
<accession>A0A1R2B476</accession>
<protein>
    <recommendedName>
        <fullName evidence="3">Isopenicillin N synthase-like Fe(2+) 2OG dioxygenase domain-containing protein</fullName>
    </recommendedName>
</protein>
<proteinExistence type="predicted"/>
<dbReference type="Proteomes" id="UP000187209">
    <property type="component" value="Unassembled WGS sequence"/>
</dbReference>
<dbReference type="SUPFAM" id="SSF51197">
    <property type="entry name" value="Clavaminate synthase-like"/>
    <property type="match status" value="1"/>
</dbReference>
<comment type="caution">
    <text evidence="1">The sequence shown here is derived from an EMBL/GenBank/DDBJ whole genome shotgun (WGS) entry which is preliminary data.</text>
</comment>
<dbReference type="EMBL" id="MPUH01000980">
    <property type="protein sequence ID" value="OMJ71547.1"/>
    <property type="molecule type" value="Genomic_DNA"/>
</dbReference>
<reference evidence="1 2" key="1">
    <citation type="submission" date="2016-11" db="EMBL/GenBank/DDBJ databases">
        <title>The macronuclear genome of Stentor coeruleus: a giant cell with tiny introns.</title>
        <authorList>
            <person name="Slabodnick M."/>
            <person name="Ruby J.G."/>
            <person name="Reiff S.B."/>
            <person name="Swart E.C."/>
            <person name="Gosai S."/>
            <person name="Prabakaran S."/>
            <person name="Witkowska E."/>
            <person name="Larue G.E."/>
            <person name="Fisher S."/>
            <person name="Freeman R.M."/>
            <person name="Gunawardena J."/>
            <person name="Chu W."/>
            <person name="Stover N.A."/>
            <person name="Gregory B.D."/>
            <person name="Nowacki M."/>
            <person name="Derisi J."/>
            <person name="Roy S.W."/>
            <person name="Marshall W.F."/>
            <person name="Sood P."/>
        </authorList>
    </citation>
    <scope>NUCLEOTIDE SEQUENCE [LARGE SCALE GENOMIC DNA]</scope>
    <source>
        <strain evidence="1">WM001</strain>
    </source>
</reference>
<dbReference type="Gene3D" id="2.60.120.330">
    <property type="entry name" value="B-lactam Antibiotic, Isopenicillin N Synthase, Chain"/>
    <property type="match status" value="1"/>
</dbReference>
<sequence>MDAPELVDVSAMLQYVTENPNYTSVPEDIMRDCQRVADSFHHTGVLVIKDPRVNENDNWKFLDMLEQYFVRASSQFYTDVVVPEIKPDLHYQVGATPERVERARNHCGRINSLEEGNKAQTECPPKPDDKWRYFWRIGEFPEGKSDYEYPNISPADFSEWESTMNTWGYLMLNAIITVVRMFEAATGLEPGFMVDMLRGAPHLLAPTGSDLEKFGMGSIFAGYHYDLNFITIHGKSRFPGLFVWLRNGKKVAVKVQDGCLILQAGIMFEKLTGGFVMAGFHEVVYNEATDEAVRKAREEERPRWRVSSTLFGHIRYNVVLEPLQQLENRMGMSLEEARKKYPPITAEENVIEELKEINLW</sequence>
<dbReference type="InterPro" id="IPR027443">
    <property type="entry name" value="IPNS-like_sf"/>
</dbReference>
<keyword evidence="2" id="KW-1185">Reference proteome</keyword>
<evidence type="ECO:0008006" key="3">
    <source>
        <dbReference type="Google" id="ProtNLM"/>
    </source>
</evidence>
<dbReference type="OrthoDB" id="10248513at2759"/>
<gene>
    <name evidence="1" type="ORF">SteCoe_30220</name>
</gene>
<name>A0A1R2B476_9CILI</name>
<dbReference type="AlphaFoldDB" id="A0A1R2B476"/>
<evidence type="ECO:0000313" key="1">
    <source>
        <dbReference type="EMBL" id="OMJ71547.1"/>
    </source>
</evidence>
<evidence type="ECO:0000313" key="2">
    <source>
        <dbReference type="Proteomes" id="UP000187209"/>
    </source>
</evidence>